<dbReference type="Gene3D" id="3.20.20.70">
    <property type="entry name" value="Aldolase class I"/>
    <property type="match status" value="1"/>
</dbReference>
<feature type="domain" description="Indole-3-glycerol phosphate synthase" evidence="17">
    <location>
        <begin position="216"/>
        <end position="482"/>
    </location>
</feature>
<proteinExistence type="predicted"/>
<feature type="domain" description="Glutamine amidotransferase" evidence="16">
    <location>
        <begin position="8"/>
        <end position="190"/>
    </location>
</feature>
<organism evidence="18 19">
    <name type="scientific">Eremothecium sinecaudum</name>
    <dbReference type="NCBI Taxonomy" id="45286"/>
    <lineage>
        <taxon>Eukaryota</taxon>
        <taxon>Fungi</taxon>
        <taxon>Dikarya</taxon>
        <taxon>Ascomycota</taxon>
        <taxon>Saccharomycotina</taxon>
        <taxon>Saccharomycetes</taxon>
        <taxon>Saccharomycetales</taxon>
        <taxon>Saccharomycetaceae</taxon>
        <taxon>Eremothecium</taxon>
    </lineage>
</organism>
<dbReference type="InterPro" id="IPR011060">
    <property type="entry name" value="RibuloseP-bd_barrel"/>
</dbReference>
<dbReference type="PANTHER" id="PTHR43418">
    <property type="entry name" value="MULTIFUNCTIONAL TRYPTOPHAN BIOSYNTHESIS PROTEIN-RELATED"/>
    <property type="match status" value="1"/>
</dbReference>
<evidence type="ECO:0000256" key="11">
    <source>
        <dbReference type="ARBA" id="ARBA00022962"/>
    </source>
</evidence>
<evidence type="ECO:0000256" key="13">
    <source>
        <dbReference type="ARBA" id="ARBA00023239"/>
    </source>
</evidence>
<evidence type="ECO:0000256" key="12">
    <source>
        <dbReference type="ARBA" id="ARBA00023141"/>
    </source>
</evidence>
<dbReference type="InterPro" id="IPR013798">
    <property type="entry name" value="Indole-3-glycerol_P_synth_dom"/>
</dbReference>
<dbReference type="UniPathway" id="UPA00035">
    <property type="reaction ID" value="UER00040"/>
</dbReference>
<dbReference type="OrthoDB" id="524799at2759"/>
<dbReference type="EC" id="4.1.1.48" evidence="6"/>
<evidence type="ECO:0000256" key="9">
    <source>
        <dbReference type="ARBA" id="ARBA00022793"/>
    </source>
</evidence>
<dbReference type="InterPro" id="IPR050472">
    <property type="entry name" value="Anth_synth/Amidotransfase"/>
</dbReference>
<dbReference type="GO" id="GO:0004425">
    <property type="term" value="F:indole-3-glycerol-phosphate synthase activity"/>
    <property type="evidence" value="ECO:0007669"/>
    <property type="project" value="UniProtKB-EC"/>
</dbReference>
<dbReference type="CDD" id="cd00331">
    <property type="entry name" value="IGPS"/>
    <property type="match status" value="1"/>
</dbReference>
<keyword evidence="10" id="KW-0822">Tryptophan biosynthesis</keyword>
<dbReference type="NCBIfam" id="TIGR00566">
    <property type="entry name" value="trpG_papA"/>
    <property type="match status" value="1"/>
</dbReference>
<dbReference type="GO" id="GO:0005829">
    <property type="term" value="C:cytosol"/>
    <property type="evidence" value="ECO:0007669"/>
    <property type="project" value="TreeGrafter"/>
</dbReference>
<protein>
    <recommendedName>
        <fullName evidence="7">Multifunctional tryptophan biosynthesis protein</fullName>
        <ecNumber evidence="6">4.1.1.48</ecNumber>
        <ecNumber evidence="5">4.1.3.27</ecNumber>
    </recommendedName>
</protein>
<gene>
    <name evidence="18" type="ORF">AW171_hschr63517</name>
</gene>
<accession>A0A0X8HUA9</accession>
<dbReference type="PRINTS" id="PR00097">
    <property type="entry name" value="ANTSNTHASEII"/>
</dbReference>
<keyword evidence="12" id="KW-0057">Aromatic amino acid biosynthesis</keyword>
<dbReference type="EMBL" id="CP014246">
    <property type="protein sequence ID" value="AMD21560.1"/>
    <property type="molecule type" value="Genomic_DNA"/>
</dbReference>
<evidence type="ECO:0000256" key="2">
    <source>
        <dbReference type="ARBA" id="ARBA00004696"/>
    </source>
</evidence>
<evidence type="ECO:0000313" key="19">
    <source>
        <dbReference type="Proteomes" id="UP000243052"/>
    </source>
</evidence>
<dbReference type="Pfam" id="PF00218">
    <property type="entry name" value="IGPS"/>
    <property type="match status" value="1"/>
</dbReference>
<evidence type="ECO:0000256" key="10">
    <source>
        <dbReference type="ARBA" id="ARBA00022822"/>
    </source>
</evidence>
<dbReference type="FunFam" id="3.20.20.70:FF:000024">
    <property type="entry name" value="Indole-3-glycerol phosphate synthase"/>
    <property type="match status" value="1"/>
</dbReference>
<dbReference type="GeneID" id="28724852"/>
<dbReference type="AlphaFoldDB" id="A0A0X8HUA9"/>
<evidence type="ECO:0000256" key="8">
    <source>
        <dbReference type="ARBA" id="ARBA00022605"/>
    </source>
</evidence>
<dbReference type="STRING" id="45286.A0A0X8HUA9"/>
<comment type="pathway">
    <text evidence="3">Amino-acid biosynthesis; L-tryptophan biosynthesis; L-tryptophan from chorismate: step 1/5.</text>
</comment>
<dbReference type="GO" id="GO:0000162">
    <property type="term" value="P:L-tryptophan biosynthetic process"/>
    <property type="evidence" value="ECO:0007669"/>
    <property type="project" value="UniProtKB-UniPathway"/>
</dbReference>
<comment type="catalytic activity">
    <reaction evidence="1">
        <text>1-(2-carboxyphenylamino)-1-deoxy-D-ribulose 5-phosphate + H(+) = (1S,2R)-1-C-(indol-3-yl)glycerol 3-phosphate + CO2 + H2O</text>
        <dbReference type="Rhea" id="RHEA:23476"/>
        <dbReference type="ChEBI" id="CHEBI:15377"/>
        <dbReference type="ChEBI" id="CHEBI:15378"/>
        <dbReference type="ChEBI" id="CHEBI:16526"/>
        <dbReference type="ChEBI" id="CHEBI:58613"/>
        <dbReference type="ChEBI" id="CHEBI:58866"/>
        <dbReference type="EC" id="4.1.1.48"/>
    </reaction>
</comment>
<keyword evidence="14" id="KW-0511">Multifunctional enzyme</keyword>
<comment type="catalytic activity">
    <reaction evidence="15">
        <text>chorismate + L-glutamine = anthranilate + pyruvate + L-glutamate + H(+)</text>
        <dbReference type="Rhea" id="RHEA:21732"/>
        <dbReference type="ChEBI" id="CHEBI:15361"/>
        <dbReference type="ChEBI" id="CHEBI:15378"/>
        <dbReference type="ChEBI" id="CHEBI:16567"/>
        <dbReference type="ChEBI" id="CHEBI:29748"/>
        <dbReference type="ChEBI" id="CHEBI:29985"/>
        <dbReference type="ChEBI" id="CHEBI:58359"/>
        <dbReference type="EC" id="4.1.3.27"/>
    </reaction>
</comment>
<dbReference type="InterPro" id="IPR017926">
    <property type="entry name" value="GATASE"/>
</dbReference>
<dbReference type="PRINTS" id="PR00099">
    <property type="entry name" value="CPSGATASE"/>
</dbReference>
<dbReference type="InterPro" id="IPR006221">
    <property type="entry name" value="TrpG/PapA_dom"/>
</dbReference>
<dbReference type="PANTHER" id="PTHR43418:SF4">
    <property type="entry name" value="MULTIFUNCTIONAL TRYPTOPHAN BIOSYNTHESIS PROTEIN"/>
    <property type="match status" value="1"/>
</dbReference>
<name>A0A0X8HUA9_9SACH</name>
<comment type="pathway">
    <text evidence="2">Amino-acid biosynthesis; L-tryptophan biosynthesis; L-tryptophan from chorismate: step 4/5.</text>
</comment>
<dbReference type="GO" id="GO:0004049">
    <property type="term" value="F:anthranilate synthase activity"/>
    <property type="evidence" value="ECO:0007669"/>
    <property type="project" value="UniProtKB-EC"/>
</dbReference>
<dbReference type="PRINTS" id="PR00096">
    <property type="entry name" value="GATASE"/>
</dbReference>
<evidence type="ECO:0000256" key="15">
    <source>
        <dbReference type="ARBA" id="ARBA00047683"/>
    </source>
</evidence>
<dbReference type="InterPro" id="IPR001468">
    <property type="entry name" value="Indole-3-GlycerolPSynthase_CS"/>
</dbReference>
<evidence type="ECO:0000313" key="18">
    <source>
        <dbReference type="EMBL" id="AMD21560.1"/>
    </source>
</evidence>
<evidence type="ECO:0000256" key="5">
    <source>
        <dbReference type="ARBA" id="ARBA00012266"/>
    </source>
</evidence>
<reference evidence="18 19" key="1">
    <citation type="submission" date="2016-01" db="EMBL/GenBank/DDBJ databases">
        <title>Genome sequence of the yeast Holleya sinecauda.</title>
        <authorList>
            <person name="Dietrich F.S."/>
        </authorList>
    </citation>
    <scope>NUCLEOTIDE SEQUENCE [LARGE SCALE GENOMIC DNA]</scope>
    <source>
        <strain evidence="18 19">ATCC 58844</strain>
    </source>
</reference>
<dbReference type="PROSITE" id="PS51273">
    <property type="entry name" value="GATASE_TYPE_1"/>
    <property type="match status" value="1"/>
</dbReference>
<evidence type="ECO:0000256" key="14">
    <source>
        <dbReference type="ARBA" id="ARBA00023268"/>
    </source>
</evidence>
<dbReference type="CDD" id="cd01743">
    <property type="entry name" value="GATase1_Anthranilate_Synthase"/>
    <property type="match status" value="1"/>
</dbReference>
<dbReference type="InterPro" id="IPR029062">
    <property type="entry name" value="Class_I_gatase-like"/>
</dbReference>
<dbReference type="PROSITE" id="PS00614">
    <property type="entry name" value="IGPS"/>
    <property type="match status" value="1"/>
</dbReference>
<keyword evidence="11" id="KW-0315">Glutamine amidotransferase</keyword>
<keyword evidence="19" id="KW-1185">Reference proteome</keyword>
<dbReference type="Pfam" id="PF00117">
    <property type="entry name" value="GATase"/>
    <property type="match status" value="1"/>
</dbReference>
<evidence type="ECO:0000256" key="1">
    <source>
        <dbReference type="ARBA" id="ARBA00001633"/>
    </source>
</evidence>
<evidence type="ECO:0000259" key="16">
    <source>
        <dbReference type="Pfam" id="PF00117"/>
    </source>
</evidence>
<evidence type="ECO:0000256" key="3">
    <source>
        <dbReference type="ARBA" id="ARBA00004873"/>
    </source>
</evidence>
<keyword evidence="8" id="KW-0028">Amino-acid biosynthesis</keyword>
<comment type="subunit">
    <text evidence="4">Tetramer of two components I and two components II.</text>
</comment>
<sequence>MEHPKRVVLVDNYDSFTWNLYEYFCQAGAEVLVHRNDKITVPEIEALNPDIICISPGPGHPSVDGGISNKCIEYFKGKKPIFGVCLGQQCIYEHFGGTVTGAGEIIHGKTSEIFHDGLGLFKGVKQGIPVTRYHSLAGSPGTIPDDLEVTAKTSNGIIMAIRHKKYTIEGVQFHPESIISAEGYLMIKNVLTMTGGTWEENERAQIEKIDLKKSILEQILAKREEDVAEISRTPGLTFEDLEKNFQLGMAPQVHDFYSKLSSAPRGLAILAEIKRASPSKGDINVKGIAATQALVYAEAGATAISVLTEPHWFKGCLEDLKNVRRVLDIKYSPENRPCILRKDFIFNRYQILEARLAGADSVLLIVKMLSKEALKDLYEYAVKDLGIEPLVEVNTKEDLSRALEINAKVIGVNNRDLDSFVVNLGTTSSMVNLIPEGTLLLALSGISSKKDAQKYRREGVNGLLIGEALMKSENPSEFIQQLFD</sequence>
<evidence type="ECO:0000256" key="6">
    <source>
        <dbReference type="ARBA" id="ARBA00012362"/>
    </source>
</evidence>
<keyword evidence="13" id="KW-0456">Lyase</keyword>
<dbReference type="SUPFAM" id="SSF51366">
    <property type="entry name" value="Ribulose-phoshate binding barrel"/>
    <property type="match status" value="1"/>
</dbReference>
<dbReference type="EC" id="4.1.3.27" evidence="5"/>
<dbReference type="SUPFAM" id="SSF52317">
    <property type="entry name" value="Class I glutamine amidotransferase-like"/>
    <property type="match status" value="1"/>
</dbReference>
<keyword evidence="9" id="KW-0210">Decarboxylase</keyword>
<dbReference type="Proteomes" id="UP000243052">
    <property type="component" value="Chromosome vi"/>
</dbReference>
<evidence type="ECO:0000256" key="7">
    <source>
        <dbReference type="ARBA" id="ARBA00018819"/>
    </source>
</evidence>
<dbReference type="Gene3D" id="3.40.50.880">
    <property type="match status" value="1"/>
</dbReference>
<dbReference type="InterPro" id="IPR013785">
    <property type="entry name" value="Aldolase_TIM"/>
</dbReference>
<evidence type="ECO:0000259" key="17">
    <source>
        <dbReference type="Pfam" id="PF00218"/>
    </source>
</evidence>
<dbReference type="FunFam" id="3.40.50.880:FF:000031">
    <property type="entry name" value="Multifunctional tryptophan biosynthesis protein"/>
    <property type="match status" value="1"/>
</dbReference>
<evidence type="ECO:0000256" key="4">
    <source>
        <dbReference type="ARBA" id="ARBA00011743"/>
    </source>
</evidence>
<dbReference type="RefSeq" id="XP_017988556.1">
    <property type="nucleotide sequence ID" value="XM_018133318.1"/>
</dbReference>